<feature type="compositionally biased region" description="Polar residues" evidence="9">
    <location>
        <begin position="57"/>
        <end position="69"/>
    </location>
</feature>
<keyword evidence="2" id="KW-0963">Cytoplasm</keyword>
<evidence type="ECO:0000256" key="7">
    <source>
        <dbReference type="ARBA" id="ARBA00022859"/>
    </source>
</evidence>
<dbReference type="Pfam" id="PF13086">
    <property type="entry name" value="AAA_11"/>
    <property type="match status" value="1"/>
</dbReference>
<dbReference type="GeneID" id="107217457"/>
<dbReference type="RefSeq" id="XP_046590155.1">
    <property type="nucleotide sequence ID" value="XM_046734199.1"/>
</dbReference>
<evidence type="ECO:0000256" key="3">
    <source>
        <dbReference type="ARBA" id="ARBA00022723"/>
    </source>
</evidence>
<dbReference type="InterPro" id="IPR041677">
    <property type="entry name" value="DNA2/NAM7_AAA_11"/>
</dbReference>
<feature type="coiled-coil region" evidence="8">
    <location>
        <begin position="815"/>
        <end position="842"/>
    </location>
</feature>
<evidence type="ECO:0000256" key="5">
    <source>
        <dbReference type="ARBA" id="ARBA00022771"/>
    </source>
</evidence>
<feature type="region of interest" description="Disordered" evidence="9">
    <location>
        <begin position="1"/>
        <end position="69"/>
    </location>
</feature>
<evidence type="ECO:0000256" key="9">
    <source>
        <dbReference type="SAM" id="MobiDB-lite"/>
    </source>
</evidence>
<dbReference type="CDD" id="cd18808">
    <property type="entry name" value="SF1_C_Upf1"/>
    <property type="match status" value="1"/>
</dbReference>
<proteinExistence type="predicted"/>
<protein>
    <submittedName>
        <fullName evidence="12">NFX1-type zinc finger-containing protein 1 isoform X1</fullName>
    </submittedName>
</protein>
<evidence type="ECO:0000256" key="2">
    <source>
        <dbReference type="ARBA" id="ARBA00022490"/>
    </source>
</evidence>
<keyword evidence="7" id="KW-0391">Immunity</keyword>
<dbReference type="SMART" id="SM00438">
    <property type="entry name" value="ZnF_NFX"/>
    <property type="match status" value="6"/>
</dbReference>
<dbReference type="InterPro" id="IPR000967">
    <property type="entry name" value="Znf_NFX1"/>
</dbReference>
<comment type="subcellular location">
    <subcellularLocation>
        <location evidence="1">Cytoplasm</location>
    </subcellularLocation>
</comment>
<keyword evidence="5" id="KW-0863">Zinc-finger</keyword>
<evidence type="ECO:0000256" key="8">
    <source>
        <dbReference type="SAM" id="Coils"/>
    </source>
</evidence>
<dbReference type="Pfam" id="PF25396">
    <property type="entry name" value="ZNFX1"/>
    <property type="match status" value="1"/>
</dbReference>
<evidence type="ECO:0000256" key="6">
    <source>
        <dbReference type="ARBA" id="ARBA00022833"/>
    </source>
</evidence>
<dbReference type="InterPro" id="IPR041679">
    <property type="entry name" value="DNA2/NAM7-like_C"/>
</dbReference>
<keyword evidence="11" id="KW-1185">Reference proteome</keyword>
<dbReference type="CDD" id="cd06008">
    <property type="entry name" value="NF-X1-zinc-finger"/>
    <property type="match status" value="1"/>
</dbReference>
<gene>
    <name evidence="12" type="primary">LOC107217457</name>
</gene>
<dbReference type="Gene3D" id="3.40.50.300">
    <property type="entry name" value="P-loop containing nucleotide triphosphate hydrolases"/>
    <property type="match status" value="3"/>
</dbReference>
<keyword evidence="6" id="KW-0862">Zinc</keyword>
<dbReference type="PANTHER" id="PTHR10887">
    <property type="entry name" value="DNA2/NAM7 HELICASE FAMILY"/>
    <property type="match status" value="1"/>
</dbReference>
<accession>A0ABM3FQ78</accession>
<name>A0ABM3FQ78_NEOLC</name>
<dbReference type="InterPro" id="IPR046439">
    <property type="entry name" value="ZF_RZ_dom"/>
</dbReference>
<dbReference type="SUPFAM" id="SSF52540">
    <property type="entry name" value="P-loop containing nucleoside triphosphate hydrolases"/>
    <property type="match status" value="1"/>
</dbReference>
<feature type="compositionally biased region" description="Low complexity" evidence="9">
    <location>
        <begin position="20"/>
        <end position="30"/>
    </location>
</feature>
<dbReference type="PANTHER" id="PTHR10887:SF341">
    <property type="entry name" value="NFX1-TYPE ZINC FINGER-CONTAINING PROTEIN 1"/>
    <property type="match status" value="1"/>
</dbReference>
<dbReference type="InterPro" id="IPR047187">
    <property type="entry name" value="SF1_C_Upf1"/>
</dbReference>
<dbReference type="Pfam" id="PF13087">
    <property type="entry name" value="AAA_12"/>
    <property type="match status" value="1"/>
</dbReference>
<reference evidence="12" key="1">
    <citation type="submission" date="2025-08" db="UniProtKB">
        <authorList>
            <consortium name="RefSeq"/>
        </authorList>
    </citation>
    <scope>IDENTIFICATION</scope>
    <source>
        <tissue evidence="12">Thorax and Abdomen</tissue>
    </source>
</reference>
<sequence length="1946" mass="222664">MDRSNPPDAGQRPHCRYRGRNNNVNNSNNRTPYRRNDHSQDHNANANKNRGQHRSRSSGANRQPTNRDQYSTRFFNFRRLNDLSISNSDDVVTTLTNKKADFEELLNNITTPDLMVVTLRVLTNVSQANFAEIVTSVLSHACSPKFLKELESYLTKLAFESAIDKMKNRLYHEDKDNFWLNLIVLFKKIMELLPSKARDELTPILQKIIPITTAIELRDGYKIREQLKNDASNMLQELEKEIKKIEDKNKKRETTSQEVVEENPPEDFRSLSVIPTVEDLYNQNPFVRACKIKDAYDSVEHYLDVQFRLLREDFVSPLRSGIQEYLHGPAKYRNHDLRIYKNVTLIAPDVAKNNSGILISFGVLKVKWHTSKRFMFGGLLLLSKDNFNTILFVTVANRDEKELEKGFVLIEPCQGTKITRDLYSTKFVMLESKIYFEPYLAVLNAMRLMRESNFPMTKYLVNADTSTSLPRYLTPGQMLQYEDFSLPIDGDHLWPSAKEMKLDETQYKAFRCALTQEFAVIQGPPGTGKTFIALKIVGTLLDNIKYWKPHGPIVVVCLTNHALDQFLEGILQHTNSIVRVGSRSKSEALKHFTLMERRKAVQCGYRNHALSVMYDVKRELESVLSSIQRMRASLKHLTTAEAIVPLSCLQEYCHDVELQRIKSNEELVNLIVSTNLTMVPQSSPPIQDLEGATAENFPEEKLPYDENVHMDDELELNLNFQVDDSDKLIFPLRSIDMLIHRLNQQILEYRSLGPEVHALPFDPTIEWEEDLNALFVQRTNLQRKLNSHPIINTNQRLPASNPHWRMYWKWVKISYENVMQKITEMEHTSRQLRSKLDEAKQLVDLAVLREHKIIGLTTTGAAKQHASLRALHAPIVLVEEAAEILEAHVVCSLTKACQHVILIGDHKQLRPKASVYKLGTKYNLNISLFERMVNIRGDCTQLAYQHRMRPQIAKLICPPIYPTLYNHQSVLDYPAVRGLVKNIFFLNHNNHENSHNSEESWTNPYEAQFLVAFARHLILQGYSGTAITILCTYTGQLFALMKETARYTILKQVRVTTVDNYQGEENKIILLSLVRNNGEGNIGFLKEENRVCVALSRAREGLFIMGNMNDLLTKNEIWPKINTVLENENAIGDTLELRCQIHSDQLLKIQSVSDFQQCPEGGCLKKCDGDLPCGHSCTSICHTLDREHNEFQCKQACIKSCPNDHPCPLKCFEGCKPCRVMVDRQLKCGHTVQMPCGCDVETFECYITVNAILPHCNHEIKKPCYQPIEKCKCPHPCEIRLACGHSCRLTCHADADPDHIEYLCYKDCAKNNIGCTSNHPCKKRCHETCGECTIYVQKTRSCGHYYKNIQCAVNVEDLLCKRPCKRVMSCTHKCDRQCYEVCGGCEVKVNKLSPCGHTVEVKCSEEPTRSKCGAKCQRILMCGHPCAAKCKEPCTDKCKVMTRRSEPGLCGHIFSVPCHLRSIESSSKEILMYCKEPCRTQLICGHLCSGTCANCNQGRMHISCRQPCGNILVCGHKCDVPCRQECQPCKKPCEVKCFHNKCNKKCGIPCTECKEPCIRKCVHQKCNKRCYELCDIEPCIEPCTKMLKCEHPCVGFCGDPCPPLCRICDKEELTTILFGNEDDPDARFIFLEDCGHCIESDALTIWASKCSEMIQMKTCPLCKTPIRKCMRVMNQIKKDMADVLQVKIKVFGKPNTQKNRQTNIVETIQDMNSDLDVADFKFPEVKNLLQKLRENGILIKNRKWQTLSLQELDAMETVLKLLQEMLDILKSIKDRSVKSYRHVKNQFLMLVQFLPTRGQISNQELEDIALEIQRLRYMAKMCEIDDKSGIAHQKEYDAVLLKLLGIQKFTKSRELEVKQGIQIAIQQFDDNIVQERKMIVKAMGFKQGHWYMCPNGHAYVIDACGGAMEESKCMECDARIGGTSHRLRDDNRVATEIDGATRPAYP</sequence>
<dbReference type="InterPro" id="IPR045055">
    <property type="entry name" value="DNA2/NAM7-like"/>
</dbReference>
<keyword evidence="8" id="KW-0175">Coiled coil</keyword>
<dbReference type="PROSITE" id="PS51981">
    <property type="entry name" value="ZF_RZ"/>
    <property type="match status" value="1"/>
</dbReference>
<feature type="coiled-coil region" evidence="8">
    <location>
        <begin position="221"/>
        <end position="258"/>
    </location>
</feature>
<evidence type="ECO:0000259" key="10">
    <source>
        <dbReference type="PROSITE" id="PS51981"/>
    </source>
</evidence>
<feature type="domain" description="RZ-type" evidence="10">
    <location>
        <begin position="1867"/>
        <end position="1943"/>
    </location>
</feature>
<keyword evidence="3" id="KW-0479">Metal-binding</keyword>
<dbReference type="InterPro" id="IPR057373">
    <property type="entry name" value="ZNFX1"/>
</dbReference>
<evidence type="ECO:0000313" key="12">
    <source>
        <dbReference type="RefSeq" id="XP_046590155.1"/>
    </source>
</evidence>
<evidence type="ECO:0000256" key="1">
    <source>
        <dbReference type="ARBA" id="ARBA00004496"/>
    </source>
</evidence>
<keyword evidence="4" id="KW-0677">Repeat</keyword>
<organism evidence="11 12">
    <name type="scientific">Neodiprion lecontei</name>
    <name type="common">Redheaded pine sawfly</name>
    <dbReference type="NCBI Taxonomy" id="441921"/>
    <lineage>
        <taxon>Eukaryota</taxon>
        <taxon>Metazoa</taxon>
        <taxon>Ecdysozoa</taxon>
        <taxon>Arthropoda</taxon>
        <taxon>Hexapoda</taxon>
        <taxon>Insecta</taxon>
        <taxon>Pterygota</taxon>
        <taxon>Neoptera</taxon>
        <taxon>Endopterygota</taxon>
        <taxon>Hymenoptera</taxon>
        <taxon>Tenthredinoidea</taxon>
        <taxon>Diprionidae</taxon>
        <taxon>Diprioninae</taxon>
        <taxon>Neodiprion</taxon>
    </lineage>
</organism>
<dbReference type="InterPro" id="IPR027417">
    <property type="entry name" value="P-loop_NTPase"/>
</dbReference>
<evidence type="ECO:0000256" key="4">
    <source>
        <dbReference type="ARBA" id="ARBA00022737"/>
    </source>
</evidence>
<dbReference type="Pfam" id="PF20173">
    <property type="entry name" value="ZnF_RZ-type"/>
    <property type="match status" value="1"/>
</dbReference>
<dbReference type="Proteomes" id="UP000829291">
    <property type="component" value="Chromosome 3"/>
</dbReference>
<evidence type="ECO:0000313" key="11">
    <source>
        <dbReference type="Proteomes" id="UP000829291"/>
    </source>
</evidence>